<accession>A0ABU8XWF6</accession>
<evidence type="ECO:0000256" key="1">
    <source>
        <dbReference type="SAM" id="MobiDB-lite"/>
    </source>
</evidence>
<protein>
    <submittedName>
        <fullName evidence="2">Uncharacterized protein</fullName>
    </submittedName>
</protein>
<dbReference type="EMBL" id="JBBLZC010000024">
    <property type="protein sequence ID" value="MEK0085249.1"/>
    <property type="molecule type" value="Genomic_DNA"/>
</dbReference>
<dbReference type="RefSeq" id="WP_418161098.1">
    <property type="nucleotide sequence ID" value="NZ_JBBLZC010000024.1"/>
</dbReference>
<comment type="caution">
    <text evidence="2">The sequence shown here is derived from an EMBL/GenBank/DDBJ whole genome shotgun (WGS) entry which is preliminary data.</text>
</comment>
<feature type="compositionally biased region" description="Basic and acidic residues" evidence="1">
    <location>
        <begin position="1"/>
        <end position="29"/>
    </location>
</feature>
<proteinExistence type="predicted"/>
<keyword evidence="3" id="KW-1185">Reference proteome</keyword>
<feature type="non-terminal residue" evidence="2">
    <location>
        <position position="70"/>
    </location>
</feature>
<evidence type="ECO:0000313" key="2">
    <source>
        <dbReference type="EMBL" id="MEK0085249.1"/>
    </source>
</evidence>
<organism evidence="2 3">
    <name type="scientific">Benzoatithermus flavus</name>
    <dbReference type="NCBI Taxonomy" id="3108223"/>
    <lineage>
        <taxon>Bacteria</taxon>
        <taxon>Pseudomonadati</taxon>
        <taxon>Pseudomonadota</taxon>
        <taxon>Alphaproteobacteria</taxon>
        <taxon>Geminicoccales</taxon>
        <taxon>Geminicoccaceae</taxon>
        <taxon>Benzoatithermus</taxon>
    </lineage>
</organism>
<name>A0ABU8XWF6_9PROT</name>
<gene>
    <name evidence="2" type="ORF">U1T56_19020</name>
</gene>
<feature type="region of interest" description="Disordered" evidence="1">
    <location>
        <begin position="1"/>
        <end position="30"/>
    </location>
</feature>
<sequence length="70" mass="8013">MLLARRLDGDGRSTKVDRERQGRRAEGLGRTKVQRQVLDYYHALRRERYHAPVAPRARVPAHPAVDPAAK</sequence>
<reference evidence="2 3" key="1">
    <citation type="submission" date="2024-01" db="EMBL/GenBank/DDBJ databases">
        <title>Multi-omics insights into the function and evolution of sodium benzoate biodegradation pathways in Benzoatithermus flavus gen. nov., sp. nov. from hot spring.</title>
        <authorList>
            <person name="Hu C.-J."/>
            <person name="Li W.-J."/>
        </authorList>
    </citation>
    <scope>NUCLEOTIDE SEQUENCE [LARGE SCALE GENOMIC DNA]</scope>
    <source>
        <strain evidence="2 3">SYSU G07066</strain>
    </source>
</reference>
<evidence type="ECO:0000313" key="3">
    <source>
        <dbReference type="Proteomes" id="UP001375743"/>
    </source>
</evidence>
<dbReference type="Proteomes" id="UP001375743">
    <property type="component" value="Unassembled WGS sequence"/>
</dbReference>